<dbReference type="Proteomes" id="UP000031056">
    <property type="component" value="Unassembled WGS sequence"/>
</dbReference>
<feature type="domain" description="TFIIB-type" evidence="10">
    <location>
        <begin position="10"/>
        <end position="42"/>
    </location>
</feature>
<evidence type="ECO:0000256" key="3">
    <source>
        <dbReference type="ARBA" id="ARBA00022737"/>
    </source>
</evidence>
<dbReference type="HOGENOM" id="CLU_043736_1_1_1"/>
<name>A0A0B2UKB2_9MICR</name>
<dbReference type="OrthoDB" id="25790at2759"/>
<dbReference type="PANTHER" id="PTHR11618:SF13">
    <property type="entry name" value="TRANSCRIPTION INITIATION FACTOR IIB"/>
    <property type="match status" value="1"/>
</dbReference>
<dbReference type="GO" id="GO:0051123">
    <property type="term" value="P:RNA polymerase II preinitiation complex assembly"/>
    <property type="evidence" value="ECO:0007669"/>
    <property type="project" value="UniProtKB-ARBA"/>
</dbReference>
<keyword evidence="11" id="KW-0396">Initiation factor</keyword>
<dbReference type="InterPro" id="IPR013137">
    <property type="entry name" value="Znf_TFIIB"/>
</dbReference>
<dbReference type="GO" id="GO:0016251">
    <property type="term" value="F:RNA polymerase II general transcription initiation factor activity"/>
    <property type="evidence" value="ECO:0007669"/>
    <property type="project" value="TreeGrafter"/>
</dbReference>
<keyword evidence="9" id="KW-0479">Metal-binding</keyword>
<dbReference type="RefSeq" id="XP_014563487.1">
    <property type="nucleotide sequence ID" value="XM_014708001.1"/>
</dbReference>
<dbReference type="VEuPathDB" id="MicrosporidiaDB:M896_070110"/>
<dbReference type="GO" id="GO:0003743">
    <property type="term" value="F:translation initiation factor activity"/>
    <property type="evidence" value="ECO:0007669"/>
    <property type="project" value="UniProtKB-KW"/>
</dbReference>
<dbReference type="FunCoup" id="A0A0B2UKB2">
    <property type="interactions" value="233"/>
</dbReference>
<dbReference type="GO" id="GO:0097550">
    <property type="term" value="C:transcription preinitiation complex"/>
    <property type="evidence" value="ECO:0007669"/>
    <property type="project" value="TreeGrafter"/>
</dbReference>
<dbReference type="SUPFAM" id="SSF47954">
    <property type="entry name" value="Cyclin-like"/>
    <property type="match status" value="2"/>
</dbReference>
<dbReference type="PROSITE" id="PS51134">
    <property type="entry name" value="ZF_TFIIB"/>
    <property type="match status" value="1"/>
</dbReference>
<evidence type="ECO:0000256" key="8">
    <source>
        <dbReference type="ARBA" id="ARBA00066213"/>
    </source>
</evidence>
<reference evidence="11 12" key="1">
    <citation type="journal article" date="2014" name="MBio">
        <title>The Ordospora colligata genome; evolution of extreme reduction in microsporidia and host-to-parasite horizontal gene transfer.</title>
        <authorList>
            <person name="Pombert J.-F."/>
            <person name="Haag K.L."/>
            <person name="Beidas S."/>
            <person name="Ebert D."/>
            <person name="Keeling P.J."/>
        </authorList>
    </citation>
    <scope>NUCLEOTIDE SEQUENCE [LARGE SCALE GENOMIC DNA]</scope>
    <source>
        <strain evidence="11 12">OC4</strain>
    </source>
</reference>
<dbReference type="Gene3D" id="1.10.472.10">
    <property type="entry name" value="Cyclin-like"/>
    <property type="match status" value="1"/>
</dbReference>
<protein>
    <recommendedName>
        <fullName evidence="2">Transcription initiation factor IIB</fullName>
    </recommendedName>
    <alternativeName>
        <fullName evidence="6">General transcription factor TFIIB</fullName>
    </alternativeName>
</protein>
<keyword evidence="3" id="KW-0677">Repeat</keyword>
<evidence type="ECO:0000256" key="9">
    <source>
        <dbReference type="PROSITE-ProRule" id="PRU00469"/>
    </source>
</evidence>
<evidence type="ECO:0000259" key="10">
    <source>
        <dbReference type="PROSITE" id="PS51134"/>
    </source>
</evidence>
<proteinExistence type="inferred from homology"/>
<dbReference type="InterPro" id="IPR000812">
    <property type="entry name" value="TFIIB"/>
</dbReference>
<comment type="caution">
    <text evidence="11">The sequence shown here is derived from an EMBL/GenBank/DDBJ whole genome shotgun (WGS) entry which is preliminary data.</text>
</comment>
<evidence type="ECO:0000256" key="7">
    <source>
        <dbReference type="ARBA" id="ARBA00056616"/>
    </source>
</evidence>
<keyword evidence="9" id="KW-0863">Zinc-finger</keyword>
<keyword evidence="9" id="KW-0862">Zinc</keyword>
<comment type="similarity">
    <text evidence="1">Belongs to the TFIIB family.</text>
</comment>
<dbReference type="AlphaFoldDB" id="A0A0B2UKB2"/>
<evidence type="ECO:0000313" key="11">
    <source>
        <dbReference type="EMBL" id="KHN69445.1"/>
    </source>
</evidence>
<evidence type="ECO:0000256" key="2">
    <source>
        <dbReference type="ARBA" id="ARBA00013932"/>
    </source>
</evidence>
<evidence type="ECO:0000313" key="12">
    <source>
        <dbReference type="Proteomes" id="UP000031056"/>
    </source>
</evidence>
<dbReference type="STRING" id="1354746.A0A0B2UKB2"/>
<gene>
    <name evidence="11" type="ORF">M896_070110</name>
</gene>
<dbReference type="InterPro" id="IPR013763">
    <property type="entry name" value="Cyclin-like_dom"/>
</dbReference>
<dbReference type="SMART" id="SM00385">
    <property type="entry name" value="CYCLIN"/>
    <property type="match status" value="2"/>
</dbReference>
<dbReference type="GO" id="GO:0008270">
    <property type="term" value="F:zinc ion binding"/>
    <property type="evidence" value="ECO:0007669"/>
    <property type="project" value="UniProtKB-KW"/>
</dbReference>
<dbReference type="GO" id="GO:0005634">
    <property type="term" value="C:nucleus"/>
    <property type="evidence" value="ECO:0007669"/>
    <property type="project" value="TreeGrafter"/>
</dbReference>
<dbReference type="GO" id="GO:0017025">
    <property type="term" value="F:TBP-class protein binding"/>
    <property type="evidence" value="ECO:0007669"/>
    <property type="project" value="InterPro"/>
</dbReference>
<dbReference type="InterPro" id="IPR036915">
    <property type="entry name" value="Cyclin-like_sf"/>
</dbReference>
<sequence>MKTVPKFKPYVQACSDCGETQNIIEDYKNGYHVCAVCGCIVGNRIIDEGSEWRSFGDGNKVDPCRTGSASNPYLESEQLDTMISTGGGLNSYVLANIQTKNSMRGPERALKHGMNLITAFCERSNLSRTIIDRAHYIFKNIEERKLLKGKNVEGIVAACIYIACRQEDCPRTFKEISVMTAVQKKEIGRSFKLISPHLERMTAMSTENLIARFCSDLNLSIKIQKIATEMAKAAHELGCLAGKNPDSIAAAVIYMLTNLFPEEKKIQKDIQLVTNVTEVTIKNTYKELLAFKYDIIPEGMVSKENIDKLPSY</sequence>
<accession>A0A0B2UKB2</accession>
<dbReference type="CDD" id="cd20551">
    <property type="entry name" value="CYCLIN_TFIIB_rpt1"/>
    <property type="match status" value="1"/>
</dbReference>
<dbReference type="InterPro" id="IPR013150">
    <property type="entry name" value="TFIIB_cyclin"/>
</dbReference>
<evidence type="ECO:0000256" key="4">
    <source>
        <dbReference type="ARBA" id="ARBA00023015"/>
    </source>
</evidence>
<evidence type="ECO:0000256" key="5">
    <source>
        <dbReference type="ARBA" id="ARBA00023163"/>
    </source>
</evidence>
<dbReference type="InterPro" id="IPR023486">
    <property type="entry name" value="TFIIB_CS"/>
</dbReference>
<dbReference type="Pfam" id="PF00382">
    <property type="entry name" value="TFIIB"/>
    <property type="match status" value="2"/>
</dbReference>
<evidence type="ECO:0000256" key="1">
    <source>
        <dbReference type="ARBA" id="ARBA00010857"/>
    </source>
</evidence>
<dbReference type="GeneID" id="26261980"/>
<comment type="function">
    <text evidence="7">General factor that plays a major role in the activation of eukaryotic genes transcribed by RNA polymerase II.</text>
</comment>
<evidence type="ECO:0000256" key="6">
    <source>
        <dbReference type="ARBA" id="ARBA00031706"/>
    </source>
</evidence>
<organism evidence="11 12">
    <name type="scientific">Ordospora colligata OC4</name>
    <dbReference type="NCBI Taxonomy" id="1354746"/>
    <lineage>
        <taxon>Eukaryota</taxon>
        <taxon>Fungi</taxon>
        <taxon>Fungi incertae sedis</taxon>
        <taxon>Microsporidia</taxon>
        <taxon>Ordosporidae</taxon>
        <taxon>Ordospora</taxon>
    </lineage>
</organism>
<dbReference type="EMBL" id="JOKQ01000007">
    <property type="protein sequence ID" value="KHN69445.1"/>
    <property type="molecule type" value="Genomic_DNA"/>
</dbReference>
<keyword evidence="5" id="KW-0804">Transcription</keyword>
<dbReference type="PRINTS" id="PR00685">
    <property type="entry name" value="TIFACTORIIB"/>
</dbReference>
<keyword evidence="11" id="KW-0648">Protein biosynthesis</keyword>
<dbReference type="PROSITE" id="PS00782">
    <property type="entry name" value="TFIIB"/>
    <property type="match status" value="1"/>
</dbReference>
<dbReference type="PANTHER" id="PTHR11618">
    <property type="entry name" value="TRANSCRIPTION INITIATION FACTOR IIB-RELATED"/>
    <property type="match status" value="1"/>
</dbReference>
<dbReference type="FunFam" id="1.10.472.170:FF:000001">
    <property type="entry name" value="Transcription initiation factor IIB"/>
    <property type="match status" value="1"/>
</dbReference>
<comment type="subunit">
    <text evidence="8">Associates with TFIID-IIA (DA complex) to form TFIID-IIA-IIB (DAB-complex) which is then recognized by polymerase II.</text>
</comment>
<keyword evidence="12" id="KW-1185">Reference proteome</keyword>
<keyword evidence="4" id="KW-0805">Transcription regulation</keyword>
<dbReference type="InParanoid" id="A0A0B2UKB2"/>
<dbReference type="SUPFAM" id="SSF57783">
    <property type="entry name" value="Zinc beta-ribbon"/>
    <property type="match status" value="1"/>
</dbReference>
<dbReference type="Pfam" id="PF08271">
    <property type="entry name" value="Zn_Ribbon_TF"/>
    <property type="match status" value="1"/>
</dbReference>
<dbReference type="Gene3D" id="1.10.472.170">
    <property type="match status" value="1"/>
</dbReference>